<accession>A0ABR2SH19</accession>
<organism evidence="1 2">
    <name type="scientific">Hibiscus sabdariffa</name>
    <name type="common">roselle</name>
    <dbReference type="NCBI Taxonomy" id="183260"/>
    <lineage>
        <taxon>Eukaryota</taxon>
        <taxon>Viridiplantae</taxon>
        <taxon>Streptophyta</taxon>
        <taxon>Embryophyta</taxon>
        <taxon>Tracheophyta</taxon>
        <taxon>Spermatophyta</taxon>
        <taxon>Magnoliopsida</taxon>
        <taxon>eudicotyledons</taxon>
        <taxon>Gunneridae</taxon>
        <taxon>Pentapetalae</taxon>
        <taxon>rosids</taxon>
        <taxon>malvids</taxon>
        <taxon>Malvales</taxon>
        <taxon>Malvaceae</taxon>
        <taxon>Malvoideae</taxon>
        <taxon>Hibiscus</taxon>
    </lineage>
</organism>
<protein>
    <submittedName>
        <fullName evidence="1">Uncharacterized protein</fullName>
    </submittedName>
</protein>
<proteinExistence type="predicted"/>
<dbReference type="EMBL" id="JBBPBN010000015">
    <property type="protein sequence ID" value="KAK9024537.1"/>
    <property type="molecule type" value="Genomic_DNA"/>
</dbReference>
<name>A0ABR2SH19_9ROSI</name>
<keyword evidence="2" id="KW-1185">Reference proteome</keyword>
<gene>
    <name evidence="1" type="ORF">V6N11_004695</name>
</gene>
<comment type="caution">
    <text evidence="1">The sequence shown here is derived from an EMBL/GenBank/DDBJ whole genome shotgun (WGS) entry which is preliminary data.</text>
</comment>
<sequence>MIMIGIYIMFWGRHVDVLPLTYADVLESPPGSDIEIEVLKPQSIVAENEILGTSELQSTTNAVVVDEILETRELQSSIDNMLEMEFSNQTYYI</sequence>
<reference evidence="1 2" key="1">
    <citation type="journal article" date="2024" name="G3 (Bethesda)">
        <title>Genome assembly of Hibiscus sabdariffa L. provides insights into metabolisms of medicinal natural products.</title>
        <authorList>
            <person name="Kim T."/>
        </authorList>
    </citation>
    <scope>NUCLEOTIDE SEQUENCE [LARGE SCALE GENOMIC DNA]</scope>
    <source>
        <strain evidence="1">TK-2024</strain>
        <tissue evidence="1">Old leaves</tissue>
    </source>
</reference>
<evidence type="ECO:0000313" key="2">
    <source>
        <dbReference type="Proteomes" id="UP001396334"/>
    </source>
</evidence>
<evidence type="ECO:0000313" key="1">
    <source>
        <dbReference type="EMBL" id="KAK9024537.1"/>
    </source>
</evidence>
<dbReference type="Proteomes" id="UP001396334">
    <property type="component" value="Unassembled WGS sequence"/>
</dbReference>